<sequence length="268" mass="30544">MEIDTANGTISNSCVRDSLLVEQDQTSRRKKKLKFIIILIIVFTLIIGAIISVFTIMKQDFESKSPAKNPTMAIRSICSLTRYPTTCFKSLSPIYMNNPSSKINASLIFSFSFHTAIDELGKLSTLLSESNDRSLKHCEYMFNESVGQLNSYLATLDVDLGNELSFVVSKSLRELMGWIYRETPKLEVCLNRLRFEYTLSSRRVSNSLMILSNMESVSEMFYPIIGSDQSMVASFLSNVQFVDTLCIFGVQYILLVFLFCLLLRLLRW</sequence>
<dbReference type="OrthoDB" id="1285243at2759"/>
<dbReference type="Proteomes" id="UP000189701">
    <property type="component" value="Unplaced"/>
</dbReference>
<dbReference type="eggNOG" id="ENOG502STX5">
    <property type="taxonomic scope" value="Eukaryota"/>
</dbReference>
<name>A0A1U7WLP7_NICSY</name>
<evidence type="ECO:0000313" key="4">
    <source>
        <dbReference type="RefSeq" id="XP_009780892.1"/>
    </source>
</evidence>
<dbReference type="STRING" id="4096.A0A1U7WLP7"/>
<organism evidence="3 4">
    <name type="scientific">Nicotiana sylvestris</name>
    <name type="common">Wood tobacco</name>
    <name type="synonym">South American tobacco</name>
    <dbReference type="NCBI Taxonomy" id="4096"/>
    <lineage>
        <taxon>Eukaryota</taxon>
        <taxon>Viridiplantae</taxon>
        <taxon>Streptophyta</taxon>
        <taxon>Embryophyta</taxon>
        <taxon>Tracheophyta</taxon>
        <taxon>Spermatophyta</taxon>
        <taxon>Magnoliopsida</taxon>
        <taxon>eudicotyledons</taxon>
        <taxon>Gunneridae</taxon>
        <taxon>Pentapetalae</taxon>
        <taxon>asterids</taxon>
        <taxon>lamiids</taxon>
        <taxon>Solanales</taxon>
        <taxon>Solanaceae</taxon>
        <taxon>Nicotianoideae</taxon>
        <taxon>Nicotianeae</taxon>
        <taxon>Nicotiana</taxon>
    </lineage>
</organism>
<evidence type="ECO:0000256" key="1">
    <source>
        <dbReference type="SAM" id="Phobius"/>
    </source>
</evidence>
<gene>
    <name evidence="4" type="primary">LOC104229872</name>
</gene>
<dbReference type="AlphaFoldDB" id="A0A1U7WLP7"/>
<keyword evidence="1" id="KW-0472">Membrane</keyword>
<evidence type="ECO:0000313" key="3">
    <source>
        <dbReference type="Proteomes" id="UP000189701"/>
    </source>
</evidence>
<keyword evidence="1" id="KW-1133">Transmembrane helix</keyword>
<feature type="transmembrane region" description="Helical" evidence="1">
    <location>
        <begin position="247"/>
        <end position="266"/>
    </location>
</feature>
<dbReference type="Pfam" id="PF04043">
    <property type="entry name" value="PMEI"/>
    <property type="match status" value="1"/>
</dbReference>
<feature type="transmembrane region" description="Helical" evidence="1">
    <location>
        <begin position="35"/>
        <end position="57"/>
    </location>
</feature>
<reference evidence="3" key="1">
    <citation type="journal article" date="2013" name="Genome Biol.">
        <title>Reference genomes and transcriptomes of Nicotiana sylvestris and Nicotiana tomentosiformis.</title>
        <authorList>
            <person name="Sierro N."/>
            <person name="Battey J.N."/>
            <person name="Ouadi S."/>
            <person name="Bovet L."/>
            <person name="Goepfert S."/>
            <person name="Bakaher N."/>
            <person name="Peitsch M.C."/>
            <person name="Ivanov N.V."/>
        </authorList>
    </citation>
    <scope>NUCLEOTIDE SEQUENCE [LARGE SCALE GENOMIC DNA]</scope>
</reference>
<reference evidence="4" key="2">
    <citation type="submission" date="2025-08" db="UniProtKB">
        <authorList>
            <consortium name="RefSeq"/>
        </authorList>
    </citation>
    <scope>IDENTIFICATION</scope>
    <source>
        <tissue evidence="4">Leaf</tissue>
    </source>
</reference>
<dbReference type="InterPro" id="IPR035513">
    <property type="entry name" value="Invertase/methylesterase_inhib"/>
</dbReference>
<dbReference type="Gene3D" id="1.20.140.40">
    <property type="entry name" value="Invertase/pectin methylesterase inhibitor family protein"/>
    <property type="match status" value="1"/>
</dbReference>
<dbReference type="SUPFAM" id="SSF101148">
    <property type="entry name" value="Plant invertase/pectin methylesterase inhibitor"/>
    <property type="match status" value="1"/>
</dbReference>
<dbReference type="GO" id="GO:0004857">
    <property type="term" value="F:enzyme inhibitor activity"/>
    <property type="evidence" value="ECO:0007669"/>
    <property type="project" value="InterPro"/>
</dbReference>
<proteinExistence type="predicted"/>
<feature type="domain" description="Pectinesterase inhibitor" evidence="2">
    <location>
        <begin position="73"/>
        <end position="161"/>
    </location>
</feature>
<accession>A0A1U7WLP7</accession>
<dbReference type="RefSeq" id="XP_009780892.1">
    <property type="nucleotide sequence ID" value="XM_009782590.1"/>
</dbReference>
<keyword evidence="1" id="KW-0812">Transmembrane</keyword>
<dbReference type="InterPro" id="IPR006501">
    <property type="entry name" value="Pectinesterase_inhib_dom"/>
</dbReference>
<protein>
    <submittedName>
        <fullName evidence="4">Pectinesterase/pectinesterase inhibitor 26</fullName>
    </submittedName>
</protein>
<keyword evidence="3" id="KW-1185">Reference proteome</keyword>
<evidence type="ECO:0000259" key="2">
    <source>
        <dbReference type="Pfam" id="PF04043"/>
    </source>
</evidence>